<dbReference type="PANTHER" id="PTHR38095:SF1">
    <property type="entry name" value="ANAEROBIC DIMETHYL SULFOXIDE REDUCTASE CHAIN YNFH"/>
    <property type="match status" value="1"/>
</dbReference>
<dbReference type="GO" id="GO:0005886">
    <property type="term" value="C:plasma membrane"/>
    <property type="evidence" value="ECO:0007669"/>
    <property type="project" value="TreeGrafter"/>
</dbReference>
<accession>A0A317PPK7</accession>
<evidence type="ECO:0000256" key="1">
    <source>
        <dbReference type="SAM" id="Phobius"/>
    </source>
</evidence>
<keyword evidence="1" id="KW-1133">Transmembrane helix</keyword>
<feature type="transmembrane region" description="Helical" evidence="1">
    <location>
        <begin position="34"/>
        <end position="60"/>
    </location>
</feature>
<proteinExistence type="predicted"/>
<name>A0A317PPK7_9HYPH</name>
<feature type="transmembrane region" description="Helical" evidence="1">
    <location>
        <begin position="81"/>
        <end position="100"/>
    </location>
</feature>
<feature type="transmembrane region" description="Helical" evidence="1">
    <location>
        <begin position="7"/>
        <end position="28"/>
    </location>
</feature>
<dbReference type="GO" id="GO:0009389">
    <property type="term" value="F:dimethyl sulfoxide reductase activity"/>
    <property type="evidence" value="ECO:0007669"/>
    <property type="project" value="TreeGrafter"/>
</dbReference>
<feature type="transmembrane region" description="Helical" evidence="1">
    <location>
        <begin position="244"/>
        <end position="262"/>
    </location>
</feature>
<evidence type="ECO:0000313" key="2">
    <source>
        <dbReference type="EMBL" id="PWW00441.1"/>
    </source>
</evidence>
<keyword evidence="1" id="KW-0472">Membrane</keyword>
<protein>
    <submittedName>
        <fullName evidence="2">DMSO reductase anchor subunit</fullName>
    </submittedName>
</protein>
<dbReference type="Pfam" id="PF04976">
    <property type="entry name" value="DmsC"/>
    <property type="match status" value="1"/>
</dbReference>
<reference evidence="2 3" key="1">
    <citation type="submission" date="2018-05" db="EMBL/GenBank/DDBJ databases">
        <title>Genomic Encyclopedia of Type Strains, Phase IV (KMG-IV): sequencing the most valuable type-strain genomes for metagenomic binning, comparative biology and taxonomic classification.</title>
        <authorList>
            <person name="Goeker M."/>
        </authorList>
    </citation>
    <scope>NUCLEOTIDE SEQUENCE [LARGE SCALE GENOMIC DNA]</scope>
    <source>
        <strain evidence="2 3">DSM 16791</strain>
    </source>
</reference>
<dbReference type="InterPro" id="IPR007059">
    <property type="entry name" value="DmsC"/>
</dbReference>
<keyword evidence="3" id="KW-1185">Reference proteome</keyword>
<dbReference type="PANTHER" id="PTHR38095">
    <property type="entry name" value="ANAEROBIC DIMETHYL SULFOXIDE REDUCTASE CHAIN YNFH"/>
    <property type="match status" value="1"/>
</dbReference>
<feature type="transmembrane region" description="Helical" evidence="1">
    <location>
        <begin position="140"/>
        <end position="160"/>
    </location>
</feature>
<keyword evidence="1" id="KW-0812">Transmembrane</keyword>
<dbReference type="AlphaFoldDB" id="A0A317PPK7"/>
<gene>
    <name evidence="2" type="ORF">DFR52_103648</name>
</gene>
<feature type="transmembrane region" description="Helical" evidence="1">
    <location>
        <begin position="166"/>
        <end position="184"/>
    </location>
</feature>
<dbReference type="OrthoDB" id="5520897at2"/>
<feature type="transmembrane region" description="Helical" evidence="1">
    <location>
        <begin position="106"/>
        <end position="128"/>
    </location>
</feature>
<dbReference type="GO" id="GO:0019645">
    <property type="term" value="P:anaerobic electron transport chain"/>
    <property type="evidence" value="ECO:0007669"/>
    <property type="project" value="InterPro"/>
</dbReference>
<dbReference type="EMBL" id="QGTR01000003">
    <property type="protein sequence ID" value="PWW00441.1"/>
    <property type="molecule type" value="Genomic_DNA"/>
</dbReference>
<dbReference type="GO" id="GO:0009390">
    <property type="term" value="C:dimethyl sulfoxide reductase complex"/>
    <property type="evidence" value="ECO:0007669"/>
    <property type="project" value="TreeGrafter"/>
</dbReference>
<comment type="caution">
    <text evidence="2">The sequence shown here is derived from an EMBL/GenBank/DDBJ whole genome shotgun (WGS) entry which is preliminary data.</text>
</comment>
<dbReference type="RefSeq" id="WP_110032659.1">
    <property type="nucleotide sequence ID" value="NZ_QGTR01000003.1"/>
</dbReference>
<sequence length="303" mass="32602">MHPAISVIFFTVTSGAGFGLIALTGLGFPFGGGALSVFLFCLLGGGLAVAGLIASTFHLGHPERAWRAFSQWRSSWLSREGVAAVATLSLFAIYALIWMMTGDRLLWLGLIVAAGAAYTVFATSMIYAQLKTVPQWRSRWTPAVYLAFSLASGWLLAAGFGDLPGAGIWGAVLLALAWGIKLMWWRRAADARLAGSASSPESATGLGFIGKVRLLERPHTGANYLTREMVHQIGRKHAGILRRLAVLFGAIVPLMVSATVWLTAAPEWVLLAAALSLFAGLFAERWLFFAEAEHSVSLYYGNR</sequence>
<organism evidence="2 3">
    <name type="scientific">Hoeflea marina</name>
    <dbReference type="NCBI Taxonomy" id="274592"/>
    <lineage>
        <taxon>Bacteria</taxon>
        <taxon>Pseudomonadati</taxon>
        <taxon>Pseudomonadota</taxon>
        <taxon>Alphaproteobacteria</taxon>
        <taxon>Hyphomicrobiales</taxon>
        <taxon>Rhizobiaceae</taxon>
        <taxon>Hoeflea</taxon>
    </lineage>
</organism>
<evidence type="ECO:0000313" key="3">
    <source>
        <dbReference type="Proteomes" id="UP000246352"/>
    </source>
</evidence>
<dbReference type="Proteomes" id="UP000246352">
    <property type="component" value="Unassembled WGS sequence"/>
</dbReference>
<feature type="transmembrane region" description="Helical" evidence="1">
    <location>
        <begin position="268"/>
        <end position="288"/>
    </location>
</feature>